<dbReference type="InterPro" id="IPR013823">
    <property type="entry name" value="Ribosomal_bL12_C"/>
</dbReference>
<dbReference type="Gene3D" id="3.30.1390.10">
    <property type="match status" value="1"/>
</dbReference>
<dbReference type="GO" id="GO:0005840">
    <property type="term" value="C:ribosome"/>
    <property type="evidence" value="ECO:0007669"/>
    <property type="project" value="UniProtKB-KW"/>
</dbReference>
<dbReference type="InterPro" id="IPR036235">
    <property type="entry name" value="Ribosomal_bL12_oligo_N_sf"/>
</dbReference>
<dbReference type="SUPFAM" id="SSF48300">
    <property type="entry name" value="Ribosomal protein L7/12, oligomerisation (N-terminal) domain"/>
    <property type="match status" value="1"/>
</dbReference>
<keyword evidence="2 6" id="KW-0689">Ribosomal protein</keyword>
<evidence type="ECO:0000256" key="1">
    <source>
        <dbReference type="ARBA" id="ARBA00007197"/>
    </source>
</evidence>
<dbReference type="InterPro" id="IPR008932">
    <property type="entry name" value="Ribosomal_bL12_oligo"/>
</dbReference>
<dbReference type="Proteomes" id="UP001479436">
    <property type="component" value="Unassembled WGS sequence"/>
</dbReference>
<proteinExistence type="inferred from homology"/>
<keyword evidence="3" id="KW-0687">Ribonucleoprotein</keyword>
<evidence type="ECO:0000256" key="2">
    <source>
        <dbReference type="ARBA" id="ARBA00022980"/>
    </source>
</evidence>
<dbReference type="Pfam" id="PF16320">
    <property type="entry name" value="Ribosomal_L12_N"/>
    <property type="match status" value="1"/>
</dbReference>
<dbReference type="InterPro" id="IPR000206">
    <property type="entry name" value="Ribosomal_bL12"/>
</dbReference>
<comment type="similarity">
    <text evidence="1">Belongs to the bacterial ribosomal protein bL12 family.</text>
</comment>
<dbReference type="EMBL" id="JASJQH010007155">
    <property type="protein sequence ID" value="KAK9717193.1"/>
    <property type="molecule type" value="Genomic_DNA"/>
</dbReference>
<organism evidence="6 7">
    <name type="scientific">Basidiobolus ranarum</name>
    <dbReference type="NCBI Taxonomy" id="34480"/>
    <lineage>
        <taxon>Eukaryota</taxon>
        <taxon>Fungi</taxon>
        <taxon>Fungi incertae sedis</taxon>
        <taxon>Zoopagomycota</taxon>
        <taxon>Entomophthoromycotina</taxon>
        <taxon>Basidiobolomycetes</taxon>
        <taxon>Basidiobolales</taxon>
        <taxon>Basidiobolaceae</taxon>
        <taxon>Basidiobolus</taxon>
    </lineage>
</organism>
<dbReference type="Gene3D" id="1.20.5.710">
    <property type="entry name" value="Single helix bin"/>
    <property type="match status" value="1"/>
</dbReference>
<evidence type="ECO:0000313" key="7">
    <source>
        <dbReference type="Proteomes" id="UP001479436"/>
    </source>
</evidence>
<dbReference type="PANTHER" id="PTHR45987">
    <property type="entry name" value="39S RIBOSOMAL PROTEIN L12"/>
    <property type="match status" value="1"/>
</dbReference>
<protein>
    <submittedName>
        <fullName evidence="6">54S ribosomal protein L12, mitochondrial</fullName>
    </submittedName>
</protein>
<dbReference type="HAMAP" id="MF_00368">
    <property type="entry name" value="Ribosomal_bL12"/>
    <property type="match status" value="1"/>
</dbReference>
<evidence type="ECO:0000259" key="4">
    <source>
        <dbReference type="Pfam" id="PF00542"/>
    </source>
</evidence>
<feature type="domain" description="Large ribosomal subunit protein bL12 oligomerization" evidence="5">
    <location>
        <begin position="57"/>
        <end position="105"/>
    </location>
</feature>
<dbReference type="Pfam" id="PF00542">
    <property type="entry name" value="Ribosomal_L12"/>
    <property type="match status" value="1"/>
</dbReference>
<name>A0ABR2W1P8_9FUNG</name>
<evidence type="ECO:0000259" key="5">
    <source>
        <dbReference type="Pfam" id="PF16320"/>
    </source>
</evidence>
<feature type="domain" description="Large ribosomal subunit protein bL12 C-terminal" evidence="4">
    <location>
        <begin position="117"/>
        <end position="183"/>
    </location>
</feature>
<reference evidence="6 7" key="1">
    <citation type="submission" date="2023-04" db="EMBL/GenBank/DDBJ databases">
        <title>Genome of Basidiobolus ranarum AG-B5.</title>
        <authorList>
            <person name="Stajich J.E."/>
            <person name="Carter-House D."/>
            <person name="Gryganskyi A."/>
        </authorList>
    </citation>
    <scope>NUCLEOTIDE SEQUENCE [LARGE SCALE GENOMIC DNA]</scope>
    <source>
        <strain evidence="6 7">AG-B5</strain>
    </source>
</reference>
<sequence length="185" mass="19971">MAFSMQTRAVLRTVARHTLVNSQAPRTAFASLLVKRQSFYSTEAAPTPGSDKAVSPKINKIVDEISGLTLLETADLVKLLKEKLNIQDIAAPVMQVAAAAPTAAAAEEEKAPEKTMFNVKLDKFDAASKAKIIREIKGIIPGCNLVEAKKFVESAPKVIKENVPKEEAENLKKTLEALGATIVME</sequence>
<comment type="caution">
    <text evidence="6">The sequence shown here is derived from an EMBL/GenBank/DDBJ whole genome shotgun (WGS) entry which is preliminary data.</text>
</comment>
<dbReference type="CDD" id="cd00387">
    <property type="entry name" value="Ribosomal_L7_L12"/>
    <property type="match status" value="1"/>
</dbReference>
<dbReference type="PANTHER" id="PTHR45987:SF4">
    <property type="entry name" value="LARGE RIBOSOMAL SUBUNIT PROTEIN BL12M"/>
    <property type="match status" value="1"/>
</dbReference>
<keyword evidence="7" id="KW-1185">Reference proteome</keyword>
<accession>A0ABR2W1P8</accession>
<evidence type="ECO:0000256" key="3">
    <source>
        <dbReference type="ARBA" id="ARBA00023274"/>
    </source>
</evidence>
<dbReference type="InterPro" id="IPR014719">
    <property type="entry name" value="Ribosomal_bL12_C/ClpS-like"/>
</dbReference>
<dbReference type="NCBIfam" id="TIGR00855">
    <property type="entry name" value="L12"/>
    <property type="match status" value="1"/>
</dbReference>
<evidence type="ECO:0000313" key="6">
    <source>
        <dbReference type="EMBL" id="KAK9717193.1"/>
    </source>
</evidence>
<gene>
    <name evidence="6" type="primary">MNP1_2</name>
    <name evidence="6" type="ORF">K7432_006385</name>
</gene>
<dbReference type="SUPFAM" id="SSF54736">
    <property type="entry name" value="ClpS-like"/>
    <property type="match status" value="1"/>
</dbReference>